<evidence type="ECO:0000256" key="3">
    <source>
        <dbReference type="ARBA" id="ARBA00022691"/>
    </source>
</evidence>
<dbReference type="GO" id="GO:0032259">
    <property type="term" value="P:methylation"/>
    <property type="evidence" value="ECO:0007669"/>
    <property type="project" value="UniProtKB-KW"/>
</dbReference>
<dbReference type="Proteomes" id="UP000011523">
    <property type="component" value="Unassembled WGS sequence"/>
</dbReference>
<keyword evidence="3" id="KW-0949">S-adenosyl-L-methionine</keyword>
<dbReference type="CDD" id="cd02440">
    <property type="entry name" value="AdoMet_MTases"/>
    <property type="match status" value="1"/>
</dbReference>
<dbReference type="PANTHER" id="PTHR43464:SF19">
    <property type="entry name" value="UBIQUINONE BIOSYNTHESIS O-METHYLTRANSFERASE, MITOCHONDRIAL"/>
    <property type="match status" value="1"/>
</dbReference>
<dbReference type="InterPro" id="IPR029063">
    <property type="entry name" value="SAM-dependent_MTases_sf"/>
</dbReference>
<dbReference type="GO" id="GO:0008168">
    <property type="term" value="F:methyltransferase activity"/>
    <property type="evidence" value="ECO:0007669"/>
    <property type="project" value="UniProtKB-KW"/>
</dbReference>
<feature type="domain" description="Methyltransferase" evidence="4">
    <location>
        <begin position="44"/>
        <end position="152"/>
    </location>
</feature>
<dbReference type="PANTHER" id="PTHR43464">
    <property type="entry name" value="METHYLTRANSFERASE"/>
    <property type="match status" value="1"/>
</dbReference>
<keyword evidence="2 5" id="KW-0808">Transferase</keyword>
<dbReference type="InterPro" id="IPR041698">
    <property type="entry name" value="Methyltransf_25"/>
</dbReference>
<evidence type="ECO:0000256" key="2">
    <source>
        <dbReference type="ARBA" id="ARBA00022679"/>
    </source>
</evidence>
<reference evidence="5 6" key="1">
    <citation type="journal article" date="2014" name="PLoS Genet.">
        <title>Phylogenetically driven sequencing of extremely halophilic archaea reveals strategies for static and dynamic osmo-response.</title>
        <authorList>
            <person name="Becker E.A."/>
            <person name="Seitzer P.M."/>
            <person name="Tritt A."/>
            <person name="Larsen D."/>
            <person name="Krusor M."/>
            <person name="Yao A.I."/>
            <person name="Wu D."/>
            <person name="Madern D."/>
            <person name="Eisen J.A."/>
            <person name="Darling A.E."/>
            <person name="Facciotti M.T."/>
        </authorList>
    </citation>
    <scope>NUCLEOTIDE SEQUENCE [LARGE SCALE GENOMIC DNA]</scope>
    <source>
        <strain evidence="5 6">DSM 14210</strain>
    </source>
</reference>
<evidence type="ECO:0000313" key="5">
    <source>
        <dbReference type="EMBL" id="ELZ37230.1"/>
    </source>
</evidence>
<gene>
    <name evidence="5" type="ORF">C472_08931</name>
</gene>
<dbReference type="RefSeq" id="WP_006629455.1">
    <property type="nucleotide sequence ID" value="NZ_AOJD01000049.1"/>
</dbReference>
<sequence>MGDALYDERPRLYDAIQSAWDYDRDVAFVTDLLAERGVGPERLLEVGCGTGEHTRRFAARGLDVTAVDVHEGMLDVAREKCARAVGGDDRTGRAAGSDGAVAFRHTGLPDPDLGDAGPFDAAVAIRGVVNHLPPSDLGPAVGALRDALRPGGVLVFDNSPLPPEGNRPGLDVGRDADGAIEYVRVAHHVATGDGRLDWRAVTFTPDGEPFVDRRRMTPFSDARIADALAAAGFDAVSVADGYGPDDDRSVFVAVR</sequence>
<evidence type="ECO:0000259" key="4">
    <source>
        <dbReference type="Pfam" id="PF13649"/>
    </source>
</evidence>
<dbReference type="PATRIC" id="fig|1227485.3.peg.1722"/>
<proteinExistence type="predicted"/>
<dbReference type="EMBL" id="AOJD01000049">
    <property type="protein sequence ID" value="ELZ37230.1"/>
    <property type="molecule type" value="Genomic_DNA"/>
</dbReference>
<organism evidence="5 6">
    <name type="scientific">Halorubrum tebenquichense DSM 14210</name>
    <dbReference type="NCBI Taxonomy" id="1227485"/>
    <lineage>
        <taxon>Archaea</taxon>
        <taxon>Methanobacteriati</taxon>
        <taxon>Methanobacteriota</taxon>
        <taxon>Stenosarchaea group</taxon>
        <taxon>Halobacteria</taxon>
        <taxon>Halobacteriales</taxon>
        <taxon>Haloferacaceae</taxon>
        <taxon>Halorubrum</taxon>
    </lineage>
</organism>
<dbReference type="Gene3D" id="2.20.130.10">
    <property type="entry name" value="CAC2371-like domains"/>
    <property type="match status" value="1"/>
</dbReference>
<dbReference type="Gene3D" id="3.40.50.150">
    <property type="entry name" value="Vaccinia Virus protein VP39"/>
    <property type="match status" value="1"/>
</dbReference>
<dbReference type="OrthoDB" id="11691at2157"/>
<evidence type="ECO:0000256" key="1">
    <source>
        <dbReference type="ARBA" id="ARBA00022603"/>
    </source>
</evidence>
<evidence type="ECO:0000313" key="6">
    <source>
        <dbReference type="Proteomes" id="UP000011523"/>
    </source>
</evidence>
<accession>M0DP22</accession>
<dbReference type="Pfam" id="PF13649">
    <property type="entry name" value="Methyltransf_25"/>
    <property type="match status" value="1"/>
</dbReference>
<dbReference type="SUPFAM" id="SSF53335">
    <property type="entry name" value="S-adenosyl-L-methionine-dependent methyltransferases"/>
    <property type="match status" value="1"/>
</dbReference>
<keyword evidence="1 5" id="KW-0489">Methyltransferase</keyword>
<comment type="caution">
    <text evidence="5">The sequence shown here is derived from an EMBL/GenBank/DDBJ whole genome shotgun (WGS) entry which is preliminary data.</text>
</comment>
<keyword evidence="6" id="KW-1185">Reference proteome</keyword>
<dbReference type="AlphaFoldDB" id="M0DP22"/>
<protein>
    <submittedName>
        <fullName evidence="5">Methyltransferase family protein</fullName>
    </submittedName>
</protein>
<name>M0DP22_9EURY</name>